<organism evidence="1 2">
    <name type="scientific">Portibacter lacus</name>
    <dbReference type="NCBI Taxonomy" id="1099794"/>
    <lineage>
        <taxon>Bacteria</taxon>
        <taxon>Pseudomonadati</taxon>
        <taxon>Bacteroidota</taxon>
        <taxon>Saprospiria</taxon>
        <taxon>Saprospirales</taxon>
        <taxon>Haliscomenobacteraceae</taxon>
        <taxon>Portibacter</taxon>
    </lineage>
</organism>
<reference evidence="1" key="1">
    <citation type="journal article" date="2014" name="Int. J. Syst. Evol. Microbiol.">
        <title>Complete genome sequence of Corynebacterium casei LMG S-19264T (=DSM 44701T), isolated from a smear-ripened cheese.</title>
        <authorList>
            <consortium name="US DOE Joint Genome Institute (JGI-PGF)"/>
            <person name="Walter F."/>
            <person name="Albersmeier A."/>
            <person name="Kalinowski J."/>
            <person name="Ruckert C."/>
        </authorList>
    </citation>
    <scope>NUCLEOTIDE SEQUENCE</scope>
    <source>
        <strain evidence="1">NBRC 108769</strain>
    </source>
</reference>
<accession>A0AA37SUM9</accession>
<dbReference type="AlphaFoldDB" id="A0AA37SUM9"/>
<comment type="caution">
    <text evidence="1">The sequence shown here is derived from an EMBL/GenBank/DDBJ whole genome shotgun (WGS) entry which is preliminary data.</text>
</comment>
<evidence type="ECO:0000313" key="1">
    <source>
        <dbReference type="EMBL" id="GLR19390.1"/>
    </source>
</evidence>
<proteinExistence type="predicted"/>
<name>A0AA37SUM9_9BACT</name>
<evidence type="ECO:0000313" key="2">
    <source>
        <dbReference type="Proteomes" id="UP001156666"/>
    </source>
</evidence>
<dbReference type="EMBL" id="BSOH01000027">
    <property type="protein sequence ID" value="GLR19390.1"/>
    <property type="molecule type" value="Genomic_DNA"/>
</dbReference>
<dbReference type="Proteomes" id="UP001156666">
    <property type="component" value="Unassembled WGS sequence"/>
</dbReference>
<gene>
    <name evidence="1" type="ORF">GCM10007940_40060</name>
</gene>
<protein>
    <submittedName>
        <fullName evidence="1">Uncharacterized protein</fullName>
    </submittedName>
</protein>
<reference evidence="1" key="2">
    <citation type="submission" date="2023-01" db="EMBL/GenBank/DDBJ databases">
        <title>Draft genome sequence of Portibacter lacus strain NBRC 108769.</title>
        <authorList>
            <person name="Sun Q."/>
            <person name="Mori K."/>
        </authorList>
    </citation>
    <scope>NUCLEOTIDE SEQUENCE</scope>
    <source>
        <strain evidence="1">NBRC 108769</strain>
    </source>
</reference>
<sequence length="241" mass="26842">MELMPTENQGANTSAFTDVWMFQDGRSSGVYELPRKIPVVNNGSVSGSIQAGIRDNGINSSPRIYPFVDTYNFNLTPDEGEVIPLLPIFKYLETTNFRLVDDFNGAHQFGFDEDGVDSIRIEITDEGEGLIKLQPGELIQEATALVFNEIPQDGSPVYLEIDYKGNLDLDLGLIGITGESVFKDYFVSLRSENTWKKAYINFTDLIIASGFDGYQIVIGADNSINTTEAKIYIDNIKLLHF</sequence>
<keyword evidence="2" id="KW-1185">Reference proteome</keyword>